<dbReference type="GO" id="GO:0005975">
    <property type="term" value="P:carbohydrate metabolic process"/>
    <property type="evidence" value="ECO:0007669"/>
    <property type="project" value="TreeGrafter"/>
</dbReference>
<dbReference type="Proteomes" id="UP000505355">
    <property type="component" value="Chromosome"/>
</dbReference>
<evidence type="ECO:0000256" key="1">
    <source>
        <dbReference type="ARBA" id="ARBA00022801"/>
    </source>
</evidence>
<dbReference type="Pfam" id="PF03629">
    <property type="entry name" value="SASA"/>
    <property type="match status" value="1"/>
</dbReference>
<dbReference type="AlphaFoldDB" id="A0A7D4U9M2"/>
<dbReference type="RefSeq" id="WP_173413873.1">
    <property type="nucleotide sequence ID" value="NZ_CP054139.1"/>
</dbReference>
<feature type="chain" id="PRO_5028982557" evidence="2">
    <location>
        <begin position="21"/>
        <end position="507"/>
    </location>
</feature>
<sequence length="507" mass="55120">MSKKYLLALFCILLAFAACRKDKQVPDERPDGQPTRVEIPPGQPAGITLSVANMLQSNMVIQRDKPFLLWGKATPGLTVNVAASWNASPLTTTADANGYWQISIPASAANGNPQTIAVSGNNATDVTLKNILIGDVWLCSGQSNMTMQVDAIPPFAGVLNYADEITTANYPNIRVLTAATDYQDKPLTEFTTPGAWTICSPQTVGKFSAVAYFFAMKLQVDLNIPVGIIVASENGSWCETWANTEVLTGAMAAYLGHGSSTLYNGMINPLLKLQLKGFIWYQGENNQHISPVSDYTLLNSALIKGWRDKFKQGDLPFYYVQLTPFAEDYNNTVPAGGDPNQNWLAFFREAQANIQSRVANTGMAVTMDVGEAANHHPRNKKPVGERLALLALRNTYGQNVICNGPKYSYFTLNGNTATINFAGNTADGLNTIDNQPLKQYFFVAGADRVFRKGAAVINGNTIVVTAPAETNLPIQAIRYAFTNAPVTNIQNGAGLPMEAFRTDSWDY</sequence>
<evidence type="ECO:0000259" key="3">
    <source>
        <dbReference type="Pfam" id="PF03629"/>
    </source>
</evidence>
<reference evidence="4 5" key="1">
    <citation type="submission" date="2020-05" db="EMBL/GenBank/DDBJ databases">
        <title>Mucilaginibacter mali sp. nov.</title>
        <authorList>
            <person name="Kim H.S."/>
            <person name="Lee K.C."/>
            <person name="Suh M.K."/>
            <person name="Kim J.-S."/>
            <person name="Han K.-I."/>
            <person name="Eom M.K."/>
            <person name="Shin Y.K."/>
            <person name="Lee J.-S."/>
        </authorList>
    </citation>
    <scope>NUCLEOTIDE SEQUENCE [LARGE SCALE GENOMIC DNA]</scope>
    <source>
        <strain evidence="4 5">G2-14</strain>
    </source>
</reference>
<feature type="signal peptide" evidence="2">
    <location>
        <begin position="1"/>
        <end position="20"/>
    </location>
</feature>
<gene>
    <name evidence="4" type="ORF">HQ865_05230</name>
</gene>
<dbReference type="Gene3D" id="3.40.50.1110">
    <property type="entry name" value="SGNH hydrolase"/>
    <property type="match status" value="1"/>
</dbReference>
<dbReference type="KEGG" id="mmab:HQ865_05230"/>
<dbReference type="PANTHER" id="PTHR22901:SF0">
    <property type="entry name" value="SIALATE O-ACETYLESTERASE"/>
    <property type="match status" value="1"/>
</dbReference>
<proteinExistence type="predicted"/>
<dbReference type="InterPro" id="IPR013783">
    <property type="entry name" value="Ig-like_fold"/>
</dbReference>
<evidence type="ECO:0000313" key="4">
    <source>
        <dbReference type="EMBL" id="QKJ29178.1"/>
    </source>
</evidence>
<dbReference type="SUPFAM" id="SSF52266">
    <property type="entry name" value="SGNH hydrolase"/>
    <property type="match status" value="1"/>
</dbReference>
<dbReference type="InterPro" id="IPR039329">
    <property type="entry name" value="SIAE"/>
</dbReference>
<feature type="domain" description="Sialate O-acetylesterase" evidence="3">
    <location>
        <begin position="135"/>
        <end position="376"/>
    </location>
</feature>
<accession>A0A7D4U9M2</accession>
<organism evidence="4 5">
    <name type="scientific">Mucilaginibacter mali</name>
    <dbReference type="NCBI Taxonomy" id="2740462"/>
    <lineage>
        <taxon>Bacteria</taxon>
        <taxon>Pseudomonadati</taxon>
        <taxon>Bacteroidota</taxon>
        <taxon>Sphingobacteriia</taxon>
        <taxon>Sphingobacteriales</taxon>
        <taxon>Sphingobacteriaceae</taxon>
        <taxon>Mucilaginibacter</taxon>
    </lineage>
</organism>
<dbReference type="EMBL" id="CP054139">
    <property type="protein sequence ID" value="QKJ29178.1"/>
    <property type="molecule type" value="Genomic_DNA"/>
</dbReference>
<dbReference type="InterPro" id="IPR005181">
    <property type="entry name" value="SASA"/>
</dbReference>
<dbReference type="PROSITE" id="PS51257">
    <property type="entry name" value="PROKAR_LIPOPROTEIN"/>
    <property type="match status" value="1"/>
</dbReference>
<keyword evidence="2" id="KW-0732">Signal</keyword>
<keyword evidence="1" id="KW-0378">Hydrolase</keyword>
<evidence type="ECO:0000256" key="2">
    <source>
        <dbReference type="SAM" id="SignalP"/>
    </source>
</evidence>
<evidence type="ECO:0000313" key="5">
    <source>
        <dbReference type="Proteomes" id="UP000505355"/>
    </source>
</evidence>
<keyword evidence="5" id="KW-1185">Reference proteome</keyword>
<dbReference type="GO" id="GO:0001681">
    <property type="term" value="F:sialate O-acetylesterase activity"/>
    <property type="evidence" value="ECO:0007669"/>
    <property type="project" value="InterPro"/>
</dbReference>
<protein>
    <submittedName>
        <fullName evidence="4">Sialate O-acetylesterase</fullName>
    </submittedName>
</protein>
<dbReference type="Gene3D" id="2.60.40.10">
    <property type="entry name" value="Immunoglobulins"/>
    <property type="match status" value="1"/>
</dbReference>
<name>A0A7D4U9M2_9SPHI</name>
<dbReference type="PANTHER" id="PTHR22901">
    <property type="entry name" value="SIALATE O-ACETYLESTERASE"/>
    <property type="match status" value="1"/>
</dbReference>
<dbReference type="InterPro" id="IPR036514">
    <property type="entry name" value="SGNH_hydro_sf"/>
</dbReference>